<dbReference type="KEGG" id="mmb:Mmol_1909"/>
<dbReference type="OrthoDB" id="9806052at2"/>
<dbReference type="InterPro" id="IPR003735">
    <property type="entry name" value="Metal_Tscrpt_repr"/>
</dbReference>
<dbReference type="Proteomes" id="UP000002742">
    <property type="component" value="Chromosome"/>
</dbReference>
<dbReference type="eggNOG" id="COG1937">
    <property type="taxonomic scope" value="Bacteria"/>
</dbReference>
<dbReference type="Gene3D" id="1.20.58.1000">
    <property type="entry name" value="Metal-sensitive repressor, helix protomer"/>
    <property type="match status" value="1"/>
</dbReference>
<dbReference type="AlphaFoldDB" id="C6WY13"/>
<evidence type="ECO:0000313" key="3">
    <source>
        <dbReference type="Proteomes" id="UP000002742"/>
    </source>
</evidence>
<evidence type="ECO:0008006" key="4">
    <source>
        <dbReference type="Google" id="ProtNLM"/>
    </source>
</evidence>
<dbReference type="GO" id="GO:0003677">
    <property type="term" value="F:DNA binding"/>
    <property type="evidence" value="ECO:0007669"/>
    <property type="project" value="InterPro"/>
</dbReference>
<name>C6WY13_METML</name>
<reference evidence="3" key="1">
    <citation type="submission" date="2009-07" db="EMBL/GenBank/DDBJ databases">
        <title>Complete sequence of Methylotenera mobilis JLW8.</title>
        <authorList>
            <consortium name="US DOE Joint Genome Institute"/>
            <person name="Lucas S."/>
            <person name="Copeland A."/>
            <person name="Lapidus A."/>
            <person name="Glavina del Rio T."/>
            <person name="Tice H."/>
            <person name="Bruce D."/>
            <person name="Goodwin L."/>
            <person name="Pitluck S."/>
            <person name="LaButti K.M."/>
            <person name="Clum A."/>
            <person name="Larimer F."/>
            <person name="Land M."/>
            <person name="Hauser L."/>
            <person name="Kyrpides N."/>
            <person name="Mikhailova N."/>
            <person name="Kayluzhnaya M."/>
            <person name="Chistoserdova L."/>
        </authorList>
    </citation>
    <scope>NUCLEOTIDE SEQUENCE [LARGE SCALE GENOMIC DNA]</scope>
    <source>
        <strain evidence="3">JLW8 / ATCC BAA-1282 / DSM 17540</strain>
    </source>
</reference>
<comment type="similarity">
    <text evidence="1">Belongs to the FrmR/RcnR family.</text>
</comment>
<keyword evidence="3" id="KW-1185">Reference proteome</keyword>
<dbReference type="CDD" id="cd10153">
    <property type="entry name" value="RcnR-FrmR-like_DUF156"/>
    <property type="match status" value="1"/>
</dbReference>
<dbReference type="STRING" id="583345.Mmol_1909"/>
<dbReference type="PANTHER" id="PTHR33677">
    <property type="entry name" value="TRANSCRIPTIONAL REPRESSOR FRMR-RELATED"/>
    <property type="match status" value="1"/>
</dbReference>
<proteinExistence type="inferred from homology"/>
<dbReference type="HOGENOM" id="CLU_130332_3_0_4"/>
<dbReference type="PANTHER" id="PTHR33677:SF5">
    <property type="entry name" value="TRANSCRIPTIONAL REPRESSOR FRMR"/>
    <property type="match status" value="1"/>
</dbReference>
<dbReference type="RefSeq" id="WP_015832847.1">
    <property type="nucleotide sequence ID" value="NC_012968.1"/>
</dbReference>
<dbReference type="InterPro" id="IPR038390">
    <property type="entry name" value="Metal_Tscrpt_repr_sf"/>
</dbReference>
<dbReference type="GO" id="GO:0045892">
    <property type="term" value="P:negative regulation of DNA-templated transcription"/>
    <property type="evidence" value="ECO:0007669"/>
    <property type="project" value="UniProtKB-ARBA"/>
</dbReference>
<dbReference type="EMBL" id="CP001672">
    <property type="protein sequence ID" value="ACT48812.1"/>
    <property type="molecule type" value="Genomic_DNA"/>
</dbReference>
<evidence type="ECO:0000313" key="2">
    <source>
        <dbReference type="EMBL" id="ACT48812.1"/>
    </source>
</evidence>
<dbReference type="GO" id="GO:0046872">
    <property type="term" value="F:metal ion binding"/>
    <property type="evidence" value="ECO:0007669"/>
    <property type="project" value="InterPro"/>
</dbReference>
<accession>C6WY13</accession>
<organism evidence="2 3">
    <name type="scientific">Methylotenera mobilis (strain JLW8 / ATCC BAA-1282 / DSM 17540)</name>
    <dbReference type="NCBI Taxonomy" id="583345"/>
    <lineage>
        <taxon>Bacteria</taxon>
        <taxon>Pseudomonadati</taxon>
        <taxon>Pseudomonadota</taxon>
        <taxon>Betaproteobacteria</taxon>
        <taxon>Nitrosomonadales</taxon>
        <taxon>Methylophilaceae</taxon>
        <taxon>Methylotenera</taxon>
    </lineage>
</organism>
<dbReference type="Pfam" id="PF02583">
    <property type="entry name" value="Trns_repr_metal"/>
    <property type="match status" value="1"/>
</dbReference>
<reference evidence="2 3" key="2">
    <citation type="journal article" date="2011" name="J. Bacteriol.">
        <title>Genomes of three methylotrophs from a single niche uncover genetic and metabolic divergence of Methylophilaceae.</title>
        <authorList>
            <person name="Lapidus A."/>
            <person name="Clum A."/>
            <person name="Labutti K."/>
            <person name="Kaluzhnaya M.G."/>
            <person name="Lim S."/>
            <person name="Beck D.A."/>
            <person name="Glavina Del Rio T."/>
            <person name="Nolan M."/>
            <person name="Mavromatis K."/>
            <person name="Huntemann M."/>
            <person name="Lucas S."/>
            <person name="Lidstrom M.E."/>
            <person name="Ivanova N."/>
            <person name="Chistoserdova L."/>
        </authorList>
    </citation>
    <scope>NUCLEOTIDE SEQUENCE [LARGE SCALE GENOMIC DNA]</scope>
    <source>
        <strain evidence="3">JLW8 / ATCC BAA-1282 / DSM 17540</strain>
    </source>
</reference>
<gene>
    <name evidence="2" type="ordered locus">Mmol_1909</name>
</gene>
<evidence type="ECO:0000256" key="1">
    <source>
        <dbReference type="ARBA" id="ARBA00005260"/>
    </source>
</evidence>
<sequence length="91" mass="10115">MSHVNQNSPKLFARLNRIKGQVEALDHALKNGVACSAFLHQVASVRGAIDGLMSEALEGHIREHLGENSHTSEERQQDLDEVINVLKTYLK</sequence>
<protein>
    <recommendedName>
        <fullName evidence="4">Metal/formaldehyde-sensitive transcriptional repressor</fullName>
    </recommendedName>
</protein>